<organism evidence="1 2">
    <name type="scientific">Anisodus tanguticus</name>
    <dbReference type="NCBI Taxonomy" id="243964"/>
    <lineage>
        <taxon>Eukaryota</taxon>
        <taxon>Viridiplantae</taxon>
        <taxon>Streptophyta</taxon>
        <taxon>Embryophyta</taxon>
        <taxon>Tracheophyta</taxon>
        <taxon>Spermatophyta</taxon>
        <taxon>Magnoliopsida</taxon>
        <taxon>eudicotyledons</taxon>
        <taxon>Gunneridae</taxon>
        <taxon>Pentapetalae</taxon>
        <taxon>asterids</taxon>
        <taxon>lamiids</taxon>
        <taxon>Solanales</taxon>
        <taxon>Solanaceae</taxon>
        <taxon>Solanoideae</taxon>
        <taxon>Hyoscyameae</taxon>
        <taxon>Anisodus</taxon>
    </lineage>
</organism>
<name>A0AAE1T0Y8_9SOLA</name>
<evidence type="ECO:0000313" key="2">
    <source>
        <dbReference type="Proteomes" id="UP001291623"/>
    </source>
</evidence>
<dbReference type="EMBL" id="JAVYJV010000001">
    <property type="protein sequence ID" value="KAK4380489.1"/>
    <property type="molecule type" value="Genomic_DNA"/>
</dbReference>
<dbReference type="AlphaFoldDB" id="A0AAE1T0Y8"/>
<accession>A0AAE1T0Y8</accession>
<protein>
    <submittedName>
        <fullName evidence="1">Uncharacterized protein</fullName>
    </submittedName>
</protein>
<sequence length="380" mass="43354">METFDPPSKEVSFYGPKALSNSPSHPKFSRSFTQIVDSLEFIHGAFCRPGLSVNNFLTLKLSQSPNRHLKVCLLNTCAKDKVRDADREILKNIVVFALCFGVVLVRFKFNNSEFKILFHFRISSTTKGHCRVGSLRVGSNIRKQNSISEENQNSKSKINQNSKHFRADSTFQNNASVRYPEKARILNALPIHDETLRIFYVFVPVHISLWFVSDVMHRILFRGKSNSKSKINQNSKHFRADSTFQNNASVRYPEKAVSDSPRLLRFQPTLCLPGLRQTIPRDSSPGPSALLSVNRGMCLNDQGLRTEQLISPTRRILQERNYLGFLITLTRIQCLAGADPQYDMIDKKNKNSRSLIVDEIHKLKHVDAITDEEEDKSVKM</sequence>
<proteinExistence type="predicted"/>
<keyword evidence="2" id="KW-1185">Reference proteome</keyword>
<dbReference type="Proteomes" id="UP001291623">
    <property type="component" value="Unassembled WGS sequence"/>
</dbReference>
<reference evidence="1" key="1">
    <citation type="submission" date="2023-12" db="EMBL/GenBank/DDBJ databases">
        <title>Genome assembly of Anisodus tanguticus.</title>
        <authorList>
            <person name="Wang Y.-J."/>
        </authorList>
    </citation>
    <scope>NUCLEOTIDE SEQUENCE</scope>
    <source>
        <strain evidence="1">KB-2021</strain>
        <tissue evidence="1">Leaf</tissue>
    </source>
</reference>
<comment type="caution">
    <text evidence="1">The sequence shown here is derived from an EMBL/GenBank/DDBJ whole genome shotgun (WGS) entry which is preliminary data.</text>
</comment>
<gene>
    <name evidence="1" type="ORF">RND71_002351</name>
</gene>
<evidence type="ECO:0000313" key="1">
    <source>
        <dbReference type="EMBL" id="KAK4380489.1"/>
    </source>
</evidence>